<evidence type="ECO:0000256" key="5">
    <source>
        <dbReference type="ARBA" id="ARBA00022723"/>
    </source>
</evidence>
<comment type="similarity">
    <text evidence="1">Belongs to the vitamin-B12 dependent methionine synthase family.</text>
</comment>
<evidence type="ECO:0000313" key="9">
    <source>
        <dbReference type="EMBL" id="ACL76209.1"/>
    </source>
</evidence>
<dbReference type="GO" id="GO:0008705">
    <property type="term" value="F:methionine synthase activity"/>
    <property type="evidence" value="ECO:0007669"/>
    <property type="project" value="TreeGrafter"/>
</dbReference>
<dbReference type="GO" id="GO:0050667">
    <property type="term" value="P:homocysteine metabolic process"/>
    <property type="evidence" value="ECO:0007669"/>
    <property type="project" value="TreeGrafter"/>
</dbReference>
<dbReference type="GO" id="GO:0046872">
    <property type="term" value="F:metal ion binding"/>
    <property type="evidence" value="ECO:0007669"/>
    <property type="project" value="UniProtKB-KW"/>
</dbReference>
<dbReference type="SUPFAM" id="SSF51717">
    <property type="entry name" value="Dihydropteroate synthetase-like"/>
    <property type="match status" value="1"/>
</dbReference>
<name>B8I366_RUMCH</name>
<dbReference type="PANTHER" id="PTHR45833:SF1">
    <property type="entry name" value="METHIONINE SYNTHASE"/>
    <property type="match status" value="1"/>
</dbReference>
<dbReference type="eggNOG" id="COG0646">
    <property type="taxonomic scope" value="Bacteria"/>
</dbReference>
<dbReference type="GO" id="GO:0032259">
    <property type="term" value="P:methylation"/>
    <property type="evidence" value="ECO:0007669"/>
    <property type="project" value="UniProtKB-KW"/>
</dbReference>
<dbReference type="InterPro" id="IPR011005">
    <property type="entry name" value="Dihydropteroate_synth-like_sf"/>
</dbReference>
<dbReference type="RefSeq" id="WP_015925314.1">
    <property type="nucleotide sequence ID" value="NC_011898.1"/>
</dbReference>
<dbReference type="Pfam" id="PF02574">
    <property type="entry name" value="S-methyl_trans"/>
    <property type="match status" value="1"/>
</dbReference>
<evidence type="ECO:0000313" key="10">
    <source>
        <dbReference type="Proteomes" id="UP000001349"/>
    </source>
</evidence>
<feature type="binding site" evidence="7">
    <location>
        <position position="269"/>
    </location>
    <ligand>
        <name>Zn(2+)</name>
        <dbReference type="ChEBI" id="CHEBI:29105"/>
    </ligand>
</feature>
<dbReference type="InterPro" id="IPR003726">
    <property type="entry name" value="HCY_dom"/>
</dbReference>
<feature type="binding site" evidence="7">
    <location>
        <position position="205"/>
    </location>
    <ligand>
        <name>Zn(2+)</name>
        <dbReference type="ChEBI" id="CHEBI:29105"/>
    </ligand>
</feature>
<evidence type="ECO:0000256" key="2">
    <source>
        <dbReference type="ARBA" id="ARBA00022603"/>
    </source>
</evidence>
<dbReference type="EMBL" id="CP001348">
    <property type="protein sequence ID" value="ACL76209.1"/>
    <property type="molecule type" value="Genomic_DNA"/>
</dbReference>
<dbReference type="KEGG" id="cce:Ccel_1861"/>
<keyword evidence="2 7" id="KW-0489">Methyltransferase</keyword>
<dbReference type="PANTHER" id="PTHR45833">
    <property type="entry name" value="METHIONINE SYNTHASE"/>
    <property type="match status" value="1"/>
</dbReference>
<keyword evidence="4" id="KW-0949">S-adenosyl-L-methionine</keyword>
<dbReference type="OrthoDB" id="9803687at2"/>
<dbReference type="SUPFAM" id="SSF82282">
    <property type="entry name" value="Homocysteine S-methyltransferase"/>
    <property type="match status" value="1"/>
</dbReference>
<accession>B8I366</accession>
<dbReference type="Gene3D" id="3.20.20.330">
    <property type="entry name" value="Homocysteine-binding-like domain"/>
    <property type="match status" value="1"/>
</dbReference>
<evidence type="ECO:0000256" key="7">
    <source>
        <dbReference type="PROSITE-ProRule" id="PRU00333"/>
    </source>
</evidence>
<protein>
    <submittedName>
        <fullName evidence="9">Homocysteine S-methyltransferase</fullName>
    </submittedName>
</protein>
<dbReference type="HOGENOM" id="CLU_004914_3_0_9"/>
<keyword evidence="10" id="KW-1185">Reference proteome</keyword>
<feature type="domain" description="Hcy-binding" evidence="8">
    <location>
        <begin position="1"/>
        <end position="284"/>
    </location>
</feature>
<reference evidence="9 10" key="1">
    <citation type="submission" date="2009-01" db="EMBL/GenBank/DDBJ databases">
        <title>Complete sequence of Clostridium cellulolyticum H10.</title>
        <authorList>
            <consortium name="US DOE Joint Genome Institute"/>
            <person name="Lucas S."/>
            <person name="Copeland A."/>
            <person name="Lapidus A."/>
            <person name="Glavina del Rio T."/>
            <person name="Dalin E."/>
            <person name="Tice H."/>
            <person name="Bruce D."/>
            <person name="Goodwin L."/>
            <person name="Pitluck S."/>
            <person name="Chertkov O."/>
            <person name="Saunders E."/>
            <person name="Brettin T."/>
            <person name="Detter J.C."/>
            <person name="Han C."/>
            <person name="Larimer F."/>
            <person name="Land M."/>
            <person name="Hauser L."/>
            <person name="Kyrpides N."/>
            <person name="Ivanova N."/>
            <person name="Zhou J."/>
            <person name="Richardson P."/>
        </authorList>
    </citation>
    <scope>NUCLEOTIDE SEQUENCE [LARGE SCALE GENOMIC DNA]</scope>
    <source>
        <strain evidence="10">ATCC 35319 / DSM 5812 / JCM 6584 / H10</strain>
    </source>
</reference>
<dbReference type="GO" id="GO:0046653">
    <property type="term" value="P:tetrahydrofolate metabolic process"/>
    <property type="evidence" value="ECO:0007669"/>
    <property type="project" value="TreeGrafter"/>
</dbReference>
<keyword evidence="6" id="KW-0170">Cobalt</keyword>
<feature type="binding site" evidence="7">
    <location>
        <position position="270"/>
    </location>
    <ligand>
        <name>Zn(2+)</name>
        <dbReference type="ChEBI" id="CHEBI:29105"/>
    </ligand>
</feature>
<dbReference type="AlphaFoldDB" id="B8I366"/>
<dbReference type="PROSITE" id="PS50970">
    <property type="entry name" value="HCY"/>
    <property type="match status" value="1"/>
</dbReference>
<evidence type="ECO:0000256" key="1">
    <source>
        <dbReference type="ARBA" id="ARBA00010398"/>
    </source>
</evidence>
<comment type="cofactor">
    <cofactor evidence="7">
        <name>Zn(2+)</name>
        <dbReference type="ChEBI" id="CHEBI:29105"/>
    </cofactor>
</comment>
<dbReference type="STRING" id="394503.Ccel_1861"/>
<keyword evidence="3 7" id="KW-0808">Transferase</keyword>
<evidence type="ECO:0000259" key="8">
    <source>
        <dbReference type="PROSITE" id="PS50970"/>
    </source>
</evidence>
<organism evidence="9 10">
    <name type="scientific">Ruminiclostridium cellulolyticum (strain ATCC 35319 / DSM 5812 / JCM 6584 / H10)</name>
    <name type="common">Clostridium cellulolyticum</name>
    <dbReference type="NCBI Taxonomy" id="394503"/>
    <lineage>
        <taxon>Bacteria</taxon>
        <taxon>Bacillati</taxon>
        <taxon>Bacillota</taxon>
        <taxon>Clostridia</taxon>
        <taxon>Eubacteriales</taxon>
        <taxon>Oscillospiraceae</taxon>
        <taxon>Ruminiclostridium</taxon>
    </lineage>
</organism>
<evidence type="ECO:0000256" key="6">
    <source>
        <dbReference type="ARBA" id="ARBA00023285"/>
    </source>
</evidence>
<proteinExistence type="inferred from homology"/>
<keyword evidence="5 7" id="KW-0479">Metal-binding</keyword>
<evidence type="ECO:0000256" key="3">
    <source>
        <dbReference type="ARBA" id="ARBA00022679"/>
    </source>
</evidence>
<gene>
    <name evidence="9" type="ordered locus">Ccel_1861</name>
</gene>
<dbReference type="InterPro" id="IPR036589">
    <property type="entry name" value="HCY_dom_sf"/>
</dbReference>
<keyword evidence="7" id="KW-0862">Zinc</keyword>
<dbReference type="InterPro" id="IPR050554">
    <property type="entry name" value="Met_Synthase/Corrinoid"/>
</dbReference>
<evidence type="ECO:0000256" key="4">
    <source>
        <dbReference type="ARBA" id="ARBA00022691"/>
    </source>
</evidence>
<sequence>MSFLNDIEKKVLVFDGSMGIMLQSKGLEVGTCPEEWNITHPEMVKEIYTAYRDAGANVIQSNTFQSNLMKLSEYGLQDKHYDINFAGVSLAKEVMGDKGYVAASIGPLGKLLEPFGELTFEQAYNTFKEQVVAVTAGGADIISFETFTDVSEMRIALLASKENCNLPVICSISYEQNGRTLMGSDPAVCACILHSLGADMIGTNCSFGPEYMIKVAESYGKTGLKFSIKPNAGIPKTVDGNLVYDETPEKFAEYAQEFIKYGARLVGGCCGTRPEFIAEISKAVSGCDAVSFPLNVDFITSSSKAVAFSDIMGAGIGWIDINKEETLKKELLAGSISTITDAAMDLMEEDCELIAIDVDVPGENELLLSYVVKEAQTYLKQPFILKSNNPSALEAALRIYKGKAGVLTNNSSDVAGIMNKYGAVNVGGFISNEK</sequence>
<dbReference type="GO" id="GO:0005829">
    <property type="term" value="C:cytosol"/>
    <property type="evidence" value="ECO:0007669"/>
    <property type="project" value="TreeGrafter"/>
</dbReference>
<dbReference type="Proteomes" id="UP000001349">
    <property type="component" value="Chromosome"/>
</dbReference>